<protein>
    <submittedName>
        <fullName evidence="1">Uncharacterized protein</fullName>
    </submittedName>
</protein>
<dbReference type="EMBL" id="CAXIEN010000335">
    <property type="protein sequence ID" value="CAL1293807.1"/>
    <property type="molecule type" value="Genomic_DNA"/>
</dbReference>
<dbReference type="Proteomes" id="UP001497382">
    <property type="component" value="Unassembled WGS sequence"/>
</dbReference>
<dbReference type="AlphaFoldDB" id="A0AAV2BD03"/>
<accession>A0AAV2BD03</accession>
<name>A0AAV2BD03_9ARAC</name>
<reference evidence="1 2" key="1">
    <citation type="submission" date="2024-04" db="EMBL/GenBank/DDBJ databases">
        <authorList>
            <person name="Rising A."/>
            <person name="Reimegard J."/>
            <person name="Sonavane S."/>
            <person name="Akerstrom W."/>
            <person name="Nylinder S."/>
            <person name="Hedman E."/>
            <person name="Kallberg Y."/>
        </authorList>
    </citation>
    <scope>NUCLEOTIDE SEQUENCE [LARGE SCALE GENOMIC DNA]</scope>
</reference>
<sequence length="42" mass="4958">MKIYVTDRGIISIIGGKDKLFDCVLRNEICDQLCESIWRQKR</sequence>
<proteinExistence type="predicted"/>
<evidence type="ECO:0000313" key="1">
    <source>
        <dbReference type="EMBL" id="CAL1293807.1"/>
    </source>
</evidence>
<comment type="caution">
    <text evidence="1">The sequence shown here is derived from an EMBL/GenBank/DDBJ whole genome shotgun (WGS) entry which is preliminary data.</text>
</comment>
<keyword evidence="2" id="KW-1185">Reference proteome</keyword>
<organism evidence="1 2">
    <name type="scientific">Larinioides sclopetarius</name>
    <dbReference type="NCBI Taxonomy" id="280406"/>
    <lineage>
        <taxon>Eukaryota</taxon>
        <taxon>Metazoa</taxon>
        <taxon>Ecdysozoa</taxon>
        <taxon>Arthropoda</taxon>
        <taxon>Chelicerata</taxon>
        <taxon>Arachnida</taxon>
        <taxon>Araneae</taxon>
        <taxon>Araneomorphae</taxon>
        <taxon>Entelegynae</taxon>
        <taxon>Araneoidea</taxon>
        <taxon>Araneidae</taxon>
        <taxon>Larinioides</taxon>
    </lineage>
</organism>
<gene>
    <name evidence="1" type="ORF">LARSCL_LOCUS18405</name>
</gene>
<evidence type="ECO:0000313" key="2">
    <source>
        <dbReference type="Proteomes" id="UP001497382"/>
    </source>
</evidence>